<feature type="transmembrane region" description="Helical" evidence="1">
    <location>
        <begin position="31"/>
        <end position="50"/>
    </location>
</feature>
<comment type="caution">
    <text evidence="2">The sequence shown here is derived from an EMBL/GenBank/DDBJ whole genome shotgun (WGS) entry which is preliminary data.</text>
</comment>
<evidence type="ECO:0000313" key="4">
    <source>
        <dbReference type="Proteomes" id="UP000663834"/>
    </source>
</evidence>
<dbReference type="EMBL" id="CAJOBJ010002141">
    <property type="protein sequence ID" value="CAF3912861.1"/>
    <property type="molecule type" value="Genomic_DNA"/>
</dbReference>
<name>A0A816BQW7_9BILA</name>
<reference evidence="2" key="1">
    <citation type="submission" date="2021-02" db="EMBL/GenBank/DDBJ databases">
        <authorList>
            <person name="Nowell W R."/>
        </authorList>
    </citation>
    <scope>NUCLEOTIDE SEQUENCE</scope>
</reference>
<organism evidence="2 4">
    <name type="scientific">Rotaria magnacalcarata</name>
    <dbReference type="NCBI Taxonomy" id="392030"/>
    <lineage>
        <taxon>Eukaryota</taxon>
        <taxon>Metazoa</taxon>
        <taxon>Spiralia</taxon>
        <taxon>Gnathifera</taxon>
        <taxon>Rotifera</taxon>
        <taxon>Eurotatoria</taxon>
        <taxon>Bdelloidea</taxon>
        <taxon>Philodinida</taxon>
        <taxon>Philodinidae</taxon>
        <taxon>Rotaria</taxon>
    </lineage>
</organism>
<gene>
    <name evidence="3" type="ORF">GIL414_LOCUS7160</name>
    <name evidence="2" type="ORF">KQP761_LOCUS23624</name>
</gene>
<sequence length="55" mass="6435">EENSIKLVNSSNDNENLQNISQLIHPISFSFIIRLFLFILLFIYLLTILIPMKNV</sequence>
<dbReference type="Proteomes" id="UP000663834">
    <property type="component" value="Unassembled WGS sequence"/>
</dbReference>
<evidence type="ECO:0000256" key="1">
    <source>
        <dbReference type="SAM" id="Phobius"/>
    </source>
</evidence>
<evidence type="ECO:0000313" key="2">
    <source>
        <dbReference type="EMBL" id="CAF1613330.1"/>
    </source>
</evidence>
<accession>A0A816BQW7</accession>
<dbReference type="EMBL" id="CAJNOW010012763">
    <property type="protein sequence ID" value="CAF1613330.1"/>
    <property type="molecule type" value="Genomic_DNA"/>
</dbReference>
<keyword evidence="1" id="KW-0472">Membrane</keyword>
<dbReference type="Proteomes" id="UP000681720">
    <property type="component" value="Unassembled WGS sequence"/>
</dbReference>
<keyword evidence="1" id="KW-0812">Transmembrane</keyword>
<proteinExistence type="predicted"/>
<evidence type="ECO:0008006" key="5">
    <source>
        <dbReference type="Google" id="ProtNLM"/>
    </source>
</evidence>
<feature type="non-terminal residue" evidence="2">
    <location>
        <position position="1"/>
    </location>
</feature>
<keyword evidence="1" id="KW-1133">Transmembrane helix</keyword>
<protein>
    <recommendedName>
        <fullName evidence="5">NADH dehydrogenase subunit 6</fullName>
    </recommendedName>
</protein>
<dbReference type="AlphaFoldDB" id="A0A816BQW7"/>
<evidence type="ECO:0000313" key="3">
    <source>
        <dbReference type="EMBL" id="CAF3912861.1"/>
    </source>
</evidence>